<dbReference type="KEGG" id="ccot:CCAX7_58110"/>
<sequence length="87" mass="9051">MTITLIHRLSRFLPAVLAAAATAAQAPAPVAPPAKPAPIHLAAPAITATPAASNCPPQYVGQWMDANHIPHTAPFFPEPISAEPRCK</sequence>
<dbReference type="Proteomes" id="UP000287394">
    <property type="component" value="Chromosome"/>
</dbReference>
<name>A0A402D070_9BACT</name>
<accession>A0A402D070</accession>
<dbReference type="RefSeq" id="WP_119322904.1">
    <property type="nucleotide sequence ID" value="NZ_AP025739.1"/>
</dbReference>
<proteinExistence type="predicted"/>
<evidence type="ECO:0000313" key="2">
    <source>
        <dbReference type="Proteomes" id="UP000287394"/>
    </source>
</evidence>
<dbReference type="AlphaFoldDB" id="A0A402D070"/>
<reference evidence="1 2" key="1">
    <citation type="journal article" date="2019" name="Int. J. Syst. Evol. Microbiol.">
        <title>Capsulimonas corticalis gen. nov., sp. nov., an aerobic capsulated bacterium, of a novel bacterial order, Capsulimonadales ord. nov., of the class Armatimonadia of the phylum Armatimonadetes.</title>
        <authorList>
            <person name="Li J."/>
            <person name="Kudo C."/>
            <person name="Tonouchi A."/>
        </authorList>
    </citation>
    <scope>NUCLEOTIDE SEQUENCE [LARGE SCALE GENOMIC DNA]</scope>
    <source>
        <strain evidence="1 2">AX-7</strain>
    </source>
</reference>
<evidence type="ECO:0000313" key="1">
    <source>
        <dbReference type="EMBL" id="BDI33760.1"/>
    </source>
</evidence>
<dbReference type="EMBL" id="AP025739">
    <property type="protein sequence ID" value="BDI33760.1"/>
    <property type="molecule type" value="Genomic_DNA"/>
</dbReference>
<organism evidence="1 2">
    <name type="scientific">Capsulimonas corticalis</name>
    <dbReference type="NCBI Taxonomy" id="2219043"/>
    <lineage>
        <taxon>Bacteria</taxon>
        <taxon>Bacillati</taxon>
        <taxon>Armatimonadota</taxon>
        <taxon>Armatimonadia</taxon>
        <taxon>Capsulimonadales</taxon>
        <taxon>Capsulimonadaceae</taxon>
        <taxon>Capsulimonas</taxon>
    </lineage>
</organism>
<keyword evidence="2" id="KW-1185">Reference proteome</keyword>
<gene>
    <name evidence="1" type="ORF">CCAX7_58110</name>
</gene>
<protein>
    <submittedName>
        <fullName evidence="1">Uncharacterized protein</fullName>
    </submittedName>
</protein>